<dbReference type="SUPFAM" id="SSF55874">
    <property type="entry name" value="ATPase domain of HSP90 chaperone/DNA topoisomerase II/histidine kinase"/>
    <property type="match status" value="1"/>
</dbReference>
<dbReference type="InterPro" id="IPR041664">
    <property type="entry name" value="AAA_16"/>
</dbReference>
<dbReference type="SMART" id="SM00065">
    <property type="entry name" value="GAF"/>
    <property type="match status" value="1"/>
</dbReference>
<evidence type="ECO:0000313" key="6">
    <source>
        <dbReference type="EMBL" id="EPX62774.1"/>
    </source>
</evidence>
<feature type="domain" description="Histidine kinase" evidence="5">
    <location>
        <begin position="1506"/>
        <end position="1763"/>
    </location>
</feature>
<organism evidence="6 7">
    <name type="scientific">Cystobacter fuscus (strain ATCC 25194 / DSM 2262 / NBRC 100088 / M29)</name>
    <dbReference type="NCBI Taxonomy" id="1242864"/>
    <lineage>
        <taxon>Bacteria</taxon>
        <taxon>Pseudomonadati</taxon>
        <taxon>Myxococcota</taxon>
        <taxon>Myxococcia</taxon>
        <taxon>Myxococcales</taxon>
        <taxon>Cystobacterineae</taxon>
        <taxon>Archangiaceae</taxon>
        <taxon>Cystobacter</taxon>
    </lineage>
</organism>
<protein>
    <recommendedName>
        <fullName evidence="2">histidine kinase</fullName>
        <ecNumber evidence="2">2.7.13.3</ecNumber>
    </recommendedName>
</protein>
<dbReference type="InterPro" id="IPR027417">
    <property type="entry name" value="P-loop_NTPase"/>
</dbReference>
<evidence type="ECO:0000259" key="5">
    <source>
        <dbReference type="PROSITE" id="PS50109"/>
    </source>
</evidence>
<dbReference type="PROSITE" id="PS50011">
    <property type="entry name" value="PROTEIN_KINASE_DOM"/>
    <property type="match status" value="1"/>
</dbReference>
<dbReference type="InterPro" id="IPR005467">
    <property type="entry name" value="His_kinase_dom"/>
</dbReference>
<sequence length="1771" mass="196536">MMLDIPGYKLLGTLRTTSASVLFHAVRESDGLPVIIKTPAVQAPSPRERERYRREFDILRRLREVGGVVRAFSQEDLLGRPVILMERLRGEPLAEVVGKPMEVPRFLELALSLASTLAQVHRHGVIHKDIKPGNIIAEPEGGARLIDFGVATLQRVEHQEAAPASLIEGTLAYMSPEQTGRMNRQVDYRTDFYSLGVTFYELLTGIRPFHGRDALEWFHAHIAQRPKPPHELVPAVPPAVSAVVLKLLAKTAEERYQSAEGLLRDLEKCRDGALEAFPLGTADSPQRFQLPQRLYGRETHVVTLLRGFERVARGGAAELMLVHGYSGIGKSSLVRELHKPVVQRRGFFLSGKFEQFQRDIPYAMLAQAIRGLVQQLMAGSDEELARWRERLQAAWAENGQVLVELVPQLERIVGRQPSVQELTLAEAQNRFRRVFRQFLGVFATPEHPLVLFLDDLQWADLASLQLLQHLLTHPETPPLLLLGAYRDNEVTPAHPLMLTVDTARKSGARVTDLRLEPLSVEQVQQLVTDALPGAGPELVLPLSALVREKTGGNPFFINQLLLALDQDGLLTRTPQDTWEWDAERVQAKGYSDNVVDFMVAKLRQLPAWDQRLLSLAACVGNVFSLAMLNTLSGQRGEDEVEQGLAPALQEGLLMRDGPEQLRFLHDRIHQAAHALISAEERKAIHLRIGRTLLASLQPEDLHQKLFDVVSQLNDAMELIHEPAERHRLARLNAEAGMKAKASIAHRPAISYFTKAFSLIPGDPWETDAALAFQVRLAWAQCELMSGNPAETGRLLEGLLARAPTREDKVATYLLLNDLYVGTARMKEASACILECLALLGMSIPAAPSAQEAMAAYEEVRALLREHPIRSLDALPRMTDPDMRLAMSALLSLFSSSFFTDPHLLIIDLSQMVTLTLRHGFTEAALSGFSWLGVMAGAHFNHYREGYALGLLAQQHLEHHELSSQRAKVLFSLQFISYWAQPLTVTQQLVLEGFQHAVQQGEFQVAAYCGNSITLNRLAMGNHLDDVYQEALVRGDFSHRAGVSDARGMLLLHQSYVQQLRGHSLSFDTLSGEDFDEQAFEASLKSSRQNGPRSTYWLVKMKSRFMCGAYEEALEAANQVAGYIWVMRGSINILDFHLYRALTLAATCQGEATAAREKTLEAIQRHHEQLAAWADNCPETFRAPERMVFAELCRLTGRLDDAIIAYEDAIRSARDNGFTQNTGIAAELAANFWRARRATTTALTFARDARAAYQQWGALGKVRHLESRWPGLEPSRTDVEDATTATTDSTQVDALTVVKAQQAISREIVLERLAATLLHVAIENAGAQRGALLLPSGDTLSVAAISGGPPEESAVRVGVQDASPKLPWTLIGYVKRTHEHVHIDDAAQPHPFSSDEYLRGHETRSVLCLPLMRQEVFCGALYLENNLATNAFNPKRLVLLSHLASQAAISIENARLYEHVKRGEAALRLANDALEQRVEERTRALKEAQAQLVDTAREVGMSEVASNVLHNVGNVLTSAVINVEMLRRAVGDSRVSRVKQISAMILEHREDLADFFTGDSRGRQIPDYLAELSEELLREQEKLLGDVEEMGRNIEHIRAIVQVQQTYAKTAVLAVECDLAQLVVDALRIQMASLKRHGITITRELPVLPKVQVDKHKVLQILINLISNAKHALDVLPESQRRLHVRLTAQGNKARIEVVDNGMGIAPEARERLFTHGFTTRKNGHGFGLHSSALAAKMLGGYLTLESDGLGKGATATLELPLGEGGHPSEEN</sequence>
<keyword evidence="6" id="KW-0418">Kinase</keyword>
<dbReference type="SUPFAM" id="SSF55781">
    <property type="entry name" value="GAF domain-like"/>
    <property type="match status" value="1"/>
</dbReference>
<dbReference type="PROSITE" id="PS50109">
    <property type="entry name" value="HIS_KIN"/>
    <property type="match status" value="1"/>
</dbReference>
<dbReference type="Gene3D" id="1.10.510.10">
    <property type="entry name" value="Transferase(Phosphotransferase) domain 1"/>
    <property type="match status" value="1"/>
</dbReference>
<dbReference type="EMBL" id="ANAH02000007">
    <property type="protein sequence ID" value="EPX62774.1"/>
    <property type="molecule type" value="Genomic_DNA"/>
</dbReference>
<dbReference type="InterPro" id="IPR003018">
    <property type="entry name" value="GAF"/>
</dbReference>
<dbReference type="Pfam" id="PF13191">
    <property type="entry name" value="AAA_16"/>
    <property type="match status" value="1"/>
</dbReference>
<dbReference type="eggNOG" id="COG4191">
    <property type="taxonomic scope" value="Bacteria"/>
</dbReference>
<dbReference type="InterPro" id="IPR036890">
    <property type="entry name" value="HATPase_C_sf"/>
</dbReference>
<dbReference type="Gene3D" id="3.40.50.300">
    <property type="entry name" value="P-loop containing nucleotide triphosphate hydrolases"/>
    <property type="match status" value="1"/>
</dbReference>
<dbReference type="SUPFAM" id="SSF52540">
    <property type="entry name" value="P-loop containing nucleoside triphosphate hydrolases"/>
    <property type="match status" value="1"/>
</dbReference>
<feature type="coiled-coil region" evidence="3">
    <location>
        <begin position="1470"/>
        <end position="1497"/>
    </location>
</feature>
<dbReference type="PRINTS" id="PR00344">
    <property type="entry name" value="BCTRLSENSOR"/>
</dbReference>
<dbReference type="GO" id="GO:0005524">
    <property type="term" value="F:ATP binding"/>
    <property type="evidence" value="ECO:0007669"/>
    <property type="project" value="InterPro"/>
</dbReference>
<dbReference type="eggNOG" id="COG3899">
    <property type="taxonomic scope" value="Bacteria"/>
</dbReference>
<proteinExistence type="predicted"/>
<dbReference type="PANTHER" id="PTHR43642">
    <property type="entry name" value="HYBRID SIGNAL TRANSDUCTION HISTIDINE KINASE G"/>
    <property type="match status" value="1"/>
</dbReference>
<keyword evidence="7" id="KW-1185">Reference proteome</keyword>
<dbReference type="eggNOG" id="COG0515">
    <property type="taxonomic scope" value="Bacteria"/>
</dbReference>
<keyword evidence="6" id="KW-0808">Transferase</keyword>
<dbReference type="Gene3D" id="3.30.565.10">
    <property type="entry name" value="Histidine kinase-like ATPase, C-terminal domain"/>
    <property type="match status" value="1"/>
</dbReference>
<dbReference type="SUPFAM" id="SSF56112">
    <property type="entry name" value="Protein kinase-like (PK-like)"/>
    <property type="match status" value="1"/>
</dbReference>
<comment type="caution">
    <text evidence="6">The sequence shown here is derived from an EMBL/GenBank/DDBJ whole genome shotgun (WGS) entry which is preliminary data.</text>
</comment>
<dbReference type="InterPro" id="IPR029016">
    <property type="entry name" value="GAF-like_dom_sf"/>
</dbReference>
<dbReference type="EC" id="2.7.13.3" evidence="2"/>
<dbReference type="Pfam" id="PF00069">
    <property type="entry name" value="Pkinase"/>
    <property type="match status" value="1"/>
</dbReference>
<dbReference type="InterPro" id="IPR004358">
    <property type="entry name" value="Sig_transdc_His_kin-like_C"/>
</dbReference>
<feature type="domain" description="Protein kinase" evidence="4">
    <location>
        <begin position="8"/>
        <end position="274"/>
    </location>
</feature>
<dbReference type="Pfam" id="PF02518">
    <property type="entry name" value="HATPase_c"/>
    <property type="match status" value="1"/>
</dbReference>
<dbReference type="InterPro" id="IPR003594">
    <property type="entry name" value="HATPase_dom"/>
</dbReference>
<name>S9QNB2_CYSF2</name>
<dbReference type="CDD" id="cd14014">
    <property type="entry name" value="STKc_PknB_like"/>
    <property type="match status" value="1"/>
</dbReference>
<dbReference type="SMART" id="SM00220">
    <property type="entry name" value="S_TKc"/>
    <property type="match status" value="1"/>
</dbReference>
<dbReference type="Gene3D" id="3.30.450.40">
    <property type="match status" value="1"/>
</dbReference>
<dbReference type="Pfam" id="PF01590">
    <property type="entry name" value="GAF"/>
    <property type="match status" value="1"/>
</dbReference>
<evidence type="ECO:0000256" key="2">
    <source>
        <dbReference type="ARBA" id="ARBA00012438"/>
    </source>
</evidence>
<dbReference type="Proteomes" id="UP000011682">
    <property type="component" value="Unassembled WGS sequence"/>
</dbReference>
<comment type="catalytic activity">
    <reaction evidence="1">
        <text>ATP + protein L-histidine = ADP + protein N-phospho-L-histidine.</text>
        <dbReference type="EC" id="2.7.13.3"/>
    </reaction>
</comment>
<evidence type="ECO:0000313" key="7">
    <source>
        <dbReference type="Proteomes" id="UP000011682"/>
    </source>
</evidence>
<evidence type="ECO:0000256" key="3">
    <source>
        <dbReference type="SAM" id="Coils"/>
    </source>
</evidence>
<dbReference type="SMART" id="SM00387">
    <property type="entry name" value="HATPase_c"/>
    <property type="match status" value="1"/>
</dbReference>
<dbReference type="InterPro" id="IPR011009">
    <property type="entry name" value="Kinase-like_dom_sf"/>
</dbReference>
<dbReference type="PANTHER" id="PTHR43642:SF1">
    <property type="entry name" value="HYBRID SIGNAL TRANSDUCTION HISTIDINE KINASE G"/>
    <property type="match status" value="1"/>
</dbReference>
<evidence type="ECO:0000256" key="1">
    <source>
        <dbReference type="ARBA" id="ARBA00000085"/>
    </source>
</evidence>
<accession>S9QNB2</accession>
<dbReference type="InterPro" id="IPR053159">
    <property type="entry name" value="Hybrid_Histidine_Kinase"/>
</dbReference>
<evidence type="ECO:0000259" key="4">
    <source>
        <dbReference type="PROSITE" id="PS50011"/>
    </source>
</evidence>
<keyword evidence="3" id="KW-0175">Coiled coil</keyword>
<reference evidence="6" key="1">
    <citation type="submission" date="2013-05" db="EMBL/GenBank/DDBJ databases">
        <title>Genome assembly of Cystobacter fuscus DSM 2262.</title>
        <authorList>
            <person name="Sharma G."/>
            <person name="Khatri I."/>
            <person name="Kaur C."/>
            <person name="Mayilraj S."/>
            <person name="Subramanian S."/>
        </authorList>
    </citation>
    <scope>NUCLEOTIDE SEQUENCE [LARGE SCALE GENOMIC DNA]</scope>
    <source>
        <strain evidence="6">DSM 2262</strain>
    </source>
</reference>
<dbReference type="GO" id="GO:0004673">
    <property type="term" value="F:protein histidine kinase activity"/>
    <property type="evidence" value="ECO:0007669"/>
    <property type="project" value="UniProtKB-EC"/>
</dbReference>
<dbReference type="InterPro" id="IPR000719">
    <property type="entry name" value="Prot_kinase_dom"/>
</dbReference>
<gene>
    <name evidence="6" type="ORF">D187_008962</name>
</gene>